<feature type="domain" description="Amidohydrolase-related" evidence="1">
    <location>
        <begin position="84"/>
        <end position="249"/>
    </location>
</feature>
<dbReference type="CDD" id="cd01292">
    <property type="entry name" value="metallo-dependent_hydrolases"/>
    <property type="match status" value="1"/>
</dbReference>
<dbReference type="GO" id="GO:0016787">
    <property type="term" value="F:hydrolase activity"/>
    <property type="evidence" value="ECO:0007669"/>
    <property type="project" value="InterPro"/>
</dbReference>
<dbReference type="RefSeq" id="WP_177243896.1">
    <property type="nucleotide sequence ID" value="NZ_FPIP01000001.1"/>
</dbReference>
<evidence type="ECO:0000313" key="2">
    <source>
        <dbReference type="EMBL" id="SFW10754.1"/>
    </source>
</evidence>
<reference evidence="2 3" key="1">
    <citation type="submission" date="2016-11" db="EMBL/GenBank/DDBJ databases">
        <authorList>
            <person name="Jaros S."/>
            <person name="Januszkiewicz K."/>
            <person name="Wedrychowicz H."/>
        </authorList>
    </citation>
    <scope>NUCLEOTIDE SEQUENCE [LARGE SCALE GENOMIC DNA]</scope>
    <source>
        <strain evidence="2 3">YL228</strain>
    </source>
</reference>
<dbReference type="InterPro" id="IPR006680">
    <property type="entry name" value="Amidohydro-rel"/>
</dbReference>
<sequence length="250" mass="28235">MVIDSHLHLPVDYPDLSAKKEALIAELRRNGVDKGIVIADSELESVIGSVRDCAELFRNSDIIKVIAGISPFISYEQQLSLCRELLERGDIIGLKLYTGHESFYCTDHVLSPVYDLAAEFEVPVLFHTGWDNTQYSAPDKMKELAQIRPQNRFVYCHCFYPELEQCFVTLKDCGNVWFDTSSVADDSRICPKIKTALEAAISAMPERFIFGSDFGSCSEKVHLDFAASLDITPKQRELFMYENALGVYKI</sequence>
<proteinExistence type="predicted"/>
<protein>
    <recommendedName>
        <fullName evidence="1">Amidohydrolase-related domain-containing protein</fullName>
    </recommendedName>
</protein>
<dbReference type="Gene3D" id="3.20.20.140">
    <property type="entry name" value="Metal-dependent hydrolases"/>
    <property type="match status" value="1"/>
</dbReference>
<organism evidence="2 3">
    <name type="scientific">Ruminococcus flavefaciens</name>
    <dbReference type="NCBI Taxonomy" id="1265"/>
    <lineage>
        <taxon>Bacteria</taxon>
        <taxon>Bacillati</taxon>
        <taxon>Bacillota</taxon>
        <taxon>Clostridia</taxon>
        <taxon>Eubacteriales</taxon>
        <taxon>Oscillospiraceae</taxon>
        <taxon>Ruminococcus</taxon>
    </lineage>
</organism>
<dbReference type="AlphaFoldDB" id="A0A1K1LIQ8"/>
<dbReference type="InterPro" id="IPR032466">
    <property type="entry name" value="Metal_Hydrolase"/>
</dbReference>
<gene>
    <name evidence="2" type="ORF">SAMN02910280_0398</name>
</gene>
<evidence type="ECO:0000313" key="3">
    <source>
        <dbReference type="Proteomes" id="UP000183461"/>
    </source>
</evidence>
<accession>A0A1K1LIQ8</accession>
<dbReference type="SUPFAM" id="SSF51556">
    <property type="entry name" value="Metallo-dependent hydrolases"/>
    <property type="match status" value="1"/>
</dbReference>
<dbReference type="Pfam" id="PF04909">
    <property type="entry name" value="Amidohydro_2"/>
    <property type="match status" value="1"/>
</dbReference>
<evidence type="ECO:0000259" key="1">
    <source>
        <dbReference type="Pfam" id="PF04909"/>
    </source>
</evidence>
<name>A0A1K1LIQ8_RUMFL</name>
<dbReference type="Proteomes" id="UP000183461">
    <property type="component" value="Unassembled WGS sequence"/>
</dbReference>
<dbReference type="EMBL" id="FPIP01000001">
    <property type="protein sequence ID" value="SFW10754.1"/>
    <property type="molecule type" value="Genomic_DNA"/>
</dbReference>